<reference evidence="1" key="1">
    <citation type="journal article" date="2020" name="New Phytol.">
        <title>Comparative genomics reveals dynamic genome evolution in host specialist ectomycorrhizal fungi.</title>
        <authorList>
            <person name="Lofgren L.A."/>
            <person name="Nguyen N.H."/>
            <person name="Vilgalys R."/>
            <person name="Ruytinx J."/>
            <person name="Liao H.L."/>
            <person name="Branco S."/>
            <person name="Kuo A."/>
            <person name="LaButti K."/>
            <person name="Lipzen A."/>
            <person name="Andreopoulos W."/>
            <person name="Pangilinan J."/>
            <person name="Riley R."/>
            <person name="Hundley H."/>
            <person name="Na H."/>
            <person name="Barry K."/>
            <person name="Grigoriev I.V."/>
            <person name="Stajich J.E."/>
            <person name="Kennedy P.G."/>
        </authorList>
    </citation>
    <scope>NUCLEOTIDE SEQUENCE</scope>
    <source>
        <strain evidence="1">S12</strain>
    </source>
</reference>
<protein>
    <submittedName>
        <fullName evidence="1">Uncharacterized protein</fullName>
    </submittedName>
</protein>
<proteinExistence type="predicted"/>
<dbReference type="OrthoDB" id="2142724at2759"/>
<keyword evidence="2" id="KW-1185">Reference proteome</keyword>
<gene>
    <name evidence="1" type="ORF">HD556DRAFT_1213418</name>
</gene>
<organism evidence="1 2">
    <name type="scientific">Suillus plorans</name>
    <dbReference type="NCBI Taxonomy" id="116603"/>
    <lineage>
        <taxon>Eukaryota</taxon>
        <taxon>Fungi</taxon>
        <taxon>Dikarya</taxon>
        <taxon>Basidiomycota</taxon>
        <taxon>Agaricomycotina</taxon>
        <taxon>Agaricomycetes</taxon>
        <taxon>Agaricomycetidae</taxon>
        <taxon>Boletales</taxon>
        <taxon>Suillineae</taxon>
        <taxon>Suillaceae</taxon>
        <taxon>Suillus</taxon>
    </lineage>
</organism>
<dbReference type="EMBL" id="JABBWE010000011">
    <property type="protein sequence ID" value="KAG1799405.1"/>
    <property type="molecule type" value="Genomic_DNA"/>
</dbReference>
<dbReference type="AlphaFoldDB" id="A0A9P7DNQ7"/>
<dbReference type="Proteomes" id="UP000719766">
    <property type="component" value="Unassembled WGS sequence"/>
</dbReference>
<evidence type="ECO:0000313" key="2">
    <source>
        <dbReference type="Proteomes" id="UP000719766"/>
    </source>
</evidence>
<feature type="non-terminal residue" evidence="1">
    <location>
        <position position="1"/>
    </location>
</feature>
<sequence>AGLNIKHVQKLASERNPLKRAAFIRRISQYPAHYLITLDEVSKDNRTYAHMWGRACRGERVEKHHPFVRKEQFSVLGAMALDEGFIATQVVEGSFTCELFLQFLHDDLV</sequence>
<accession>A0A9P7DNQ7</accession>
<comment type="caution">
    <text evidence="1">The sequence shown here is derived from an EMBL/GenBank/DDBJ whole genome shotgun (WGS) entry which is preliminary data.</text>
</comment>
<feature type="non-terminal residue" evidence="1">
    <location>
        <position position="109"/>
    </location>
</feature>
<dbReference type="GeneID" id="64590378"/>
<dbReference type="RefSeq" id="XP_041163804.1">
    <property type="nucleotide sequence ID" value="XM_041296614.1"/>
</dbReference>
<evidence type="ECO:0000313" key="1">
    <source>
        <dbReference type="EMBL" id="KAG1799405.1"/>
    </source>
</evidence>
<name>A0A9P7DNQ7_9AGAM</name>